<feature type="binding site" evidence="7">
    <location>
        <position position="196"/>
    </location>
    <ligand>
        <name>glyoxylate</name>
        <dbReference type="ChEBI" id="CHEBI:36655"/>
    </ligand>
</feature>
<feature type="binding site" evidence="7">
    <location>
        <begin position="394"/>
        <end position="395"/>
    </location>
    <ligand>
        <name>FMN</name>
        <dbReference type="ChEBI" id="CHEBI:58210"/>
    </ligand>
</feature>
<evidence type="ECO:0000256" key="7">
    <source>
        <dbReference type="PIRSR" id="PIRSR000138-2"/>
    </source>
</evidence>
<feature type="binding site" evidence="7">
    <location>
        <position position="318"/>
    </location>
    <ligand>
        <name>FMN</name>
        <dbReference type="ChEBI" id="CHEBI:58210"/>
    </ligand>
</feature>
<dbReference type="InterPro" id="IPR012133">
    <property type="entry name" value="Alpha-hydoxy_acid_DH_FMN"/>
</dbReference>
<reference evidence="9 10" key="1">
    <citation type="submission" date="2018-04" db="EMBL/GenBank/DDBJ databases">
        <title>Genomic Encyclopedia of Archaeal and Bacterial Type Strains, Phase II (KMG-II): from individual species to whole genera.</title>
        <authorList>
            <person name="Goeker M."/>
        </authorList>
    </citation>
    <scope>NUCLEOTIDE SEQUENCE [LARGE SCALE GENOMIC DNA]</scope>
    <source>
        <strain evidence="9 10">DSM 12244</strain>
    </source>
</reference>
<comment type="cofactor">
    <cofactor evidence="1">
        <name>FMN</name>
        <dbReference type="ChEBI" id="CHEBI:58210"/>
    </cofactor>
</comment>
<dbReference type="Gene3D" id="3.20.20.70">
    <property type="entry name" value="Aldolase class I"/>
    <property type="match status" value="1"/>
</dbReference>
<dbReference type="Proteomes" id="UP000244092">
    <property type="component" value="Unassembled WGS sequence"/>
</dbReference>
<organism evidence="9 10">
    <name type="scientific">Sulfitobacter mediterraneus</name>
    <dbReference type="NCBI Taxonomy" id="83219"/>
    <lineage>
        <taxon>Bacteria</taxon>
        <taxon>Pseudomonadati</taxon>
        <taxon>Pseudomonadota</taxon>
        <taxon>Alphaproteobacteria</taxon>
        <taxon>Rhodobacterales</taxon>
        <taxon>Roseobacteraceae</taxon>
        <taxon>Sulfitobacter</taxon>
    </lineage>
</organism>
<feature type="active site" description="Proton acceptor" evidence="6">
    <location>
        <position position="342"/>
    </location>
</feature>
<dbReference type="InterPro" id="IPR013785">
    <property type="entry name" value="Aldolase_TIM"/>
</dbReference>
<keyword evidence="4" id="KW-0560">Oxidoreductase</keyword>
<protein>
    <submittedName>
        <fullName evidence="9">L-lactate dehydrogenase (Cytochrome)</fullName>
    </submittedName>
</protein>
<sequence length="450" mass="48949">MFLGCSPQFFPTHLPFWPEIPPGVWGLAPNVVLFGGWPPMLSCLRAGPQLALDKCLILRANASMDLHATYPALSDLRRRAQRRIPKFVWEYLDSGTGDEATKARNRSDLDQIGMMPAVLGGEFTPDLSTSLFGQTLPLPFGFSPIGMSGLIWPDAEGHLARAAAKAGIPYSLSTVATQSPEDLAPHLGDHGWFQMYPPRDPEIRKDMLERAKTAGFNTLILTVDVPVASRRERQVRSGLTNPPRLTPRLMAQVAMRPAWAMGMVRRGMPHMRMLDKYTSDATANLSPTAHVGYLLRTAPDWDYVKWLRDHWDGPFVIKGVLRPEDAAQLQTLGVDGIWVSNHAGRQFDGAPSSIAALPGIRAATNLPVIFDSGVESGLDILRALALGADYVMLGRAAHFALAALGPKGVDHLIDLLSKDLSANMGQLGATDLKNLPAPMALTENPVKPAP</sequence>
<dbReference type="InterPro" id="IPR000262">
    <property type="entry name" value="FMN-dep_DH"/>
</dbReference>
<feature type="binding site" evidence="7">
    <location>
        <position position="342"/>
    </location>
    <ligand>
        <name>glyoxylate</name>
        <dbReference type="ChEBI" id="CHEBI:36655"/>
    </ligand>
</feature>
<accession>A0A2T6CIE1</accession>
<feature type="binding site" evidence="7">
    <location>
        <position position="345"/>
    </location>
    <ligand>
        <name>glyoxylate</name>
        <dbReference type="ChEBI" id="CHEBI:36655"/>
    </ligand>
</feature>
<evidence type="ECO:0000256" key="4">
    <source>
        <dbReference type="ARBA" id="ARBA00023002"/>
    </source>
</evidence>
<dbReference type="GO" id="GO:0005886">
    <property type="term" value="C:plasma membrane"/>
    <property type="evidence" value="ECO:0007669"/>
    <property type="project" value="TreeGrafter"/>
</dbReference>
<feature type="binding site" evidence="7">
    <location>
        <position position="222"/>
    </location>
    <ligand>
        <name>FMN</name>
        <dbReference type="ChEBI" id="CHEBI:58210"/>
    </ligand>
</feature>
<dbReference type="GO" id="GO:0009060">
    <property type="term" value="P:aerobic respiration"/>
    <property type="evidence" value="ECO:0007669"/>
    <property type="project" value="TreeGrafter"/>
</dbReference>
<dbReference type="PIRSF" id="PIRSF000138">
    <property type="entry name" value="Al-hdrx_acd_dh"/>
    <property type="match status" value="1"/>
</dbReference>
<evidence type="ECO:0000259" key="8">
    <source>
        <dbReference type="PROSITE" id="PS51349"/>
    </source>
</evidence>
<dbReference type="AlphaFoldDB" id="A0A2T6CIE1"/>
<feature type="binding site" evidence="7">
    <location>
        <begin position="144"/>
        <end position="146"/>
    </location>
    <ligand>
        <name>FMN</name>
        <dbReference type="ChEBI" id="CHEBI:58210"/>
    </ligand>
</feature>
<feature type="domain" description="FMN hydroxy acid dehydrogenase" evidence="8">
    <location>
        <begin position="65"/>
        <end position="445"/>
    </location>
</feature>
<dbReference type="PROSITE" id="PS51349">
    <property type="entry name" value="FMN_HYDROXY_ACID_DH_2"/>
    <property type="match status" value="1"/>
</dbReference>
<feature type="binding site" evidence="7">
    <location>
        <position position="231"/>
    </location>
    <ligand>
        <name>glyoxylate</name>
        <dbReference type="ChEBI" id="CHEBI:36655"/>
    </ligand>
</feature>
<evidence type="ECO:0000256" key="6">
    <source>
        <dbReference type="PIRSR" id="PIRSR000138-1"/>
    </source>
</evidence>
<feature type="binding site" evidence="7">
    <location>
        <position position="91"/>
    </location>
    <ligand>
        <name>glyoxylate</name>
        <dbReference type="ChEBI" id="CHEBI:36655"/>
    </ligand>
</feature>
<comment type="caution">
    <text evidence="9">The sequence shown here is derived from an EMBL/GenBank/DDBJ whole genome shotgun (WGS) entry which is preliminary data.</text>
</comment>
<dbReference type="InterPro" id="IPR037396">
    <property type="entry name" value="FMN_HAD"/>
</dbReference>
<evidence type="ECO:0000313" key="9">
    <source>
        <dbReference type="EMBL" id="PTX75266.1"/>
    </source>
</evidence>
<evidence type="ECO:0000256" key="3">
    <source>
        <dbReference type="ARBA" id="ARBA00022643"/>
    </source>
</evidence>
<name>A0A2T6CIE1_9RHOB</name>
<feature type="binding site" evidence="7">
    <location>
        <position position="340"/>
    </location>
    <ligand>
        <name>FMN</name>
        <dbReference type="ChEBI" id="CHEBI:58210"/>
    </ligand>
</feature>
<evidence type="ECO:0000256" key="1">
    <source>
        <dbReference type="ARBA" id="ARBA00001917"/>
    </source>
</evidence>
<evidence type="ECO:0000256" key="5">
    <source>
        <dbReference type="ARBA" id="ARBA00024042"/>
    </source>
</evidence>
<gene>
    <name evidence="9" type="ORF">C8N31_102371</name>
</gene>
<dbReference type="GO" id="GO:0004459">
    <property type="term" value="F:L-lactate dehydrogenase (NAD+) activity"/>
    <property type="evidence" value="ECO:0007669"/>
    <property type="project" value="TreeGrafter"/>
</dbReference>
<feature type="binding site" evidence="7">
    <location>
        <position position="173"/>
    </location>
    <ligand>
        <name>FMN</name>
        <dbReference type="ChEBI" id="CHEBI:58210"/>
    </ligand>
</feature>
<evidence type="ECO:0000313" key="10">
    <source>
        <dbReference type="Proteomes" id="UP000244092"/>
    </source>
</evidence>
<keyword evidence="2 7" id="KW-0285">Flavoprotein</keyword>
<feature type="binding site" evidence="7">
    <location>
        <position position="194"/>
    </location>
    <ligand>
        <name>FMN</name>
        <dbReference type="ChEBI" id="CHEBI:58210"/>
    </ligand>
</feature>
<dbReference type="PANTHER" id="PTHR10578">
    <property type="entry name" value="S -2-HYDROXY-ACID OXIDASE-RELATED"/>
    <property type="match status" value="1"/>
</dbReference>
<keyword evidence="3 7" id="KW-0288">FMN</keyword>
<dbReference type="SUPFAM" id="SSF51395">
    <property type="entry name" value="FMN-linked oxidoreductases"/>
    <property type="match status" value="1"/>
</dbReference>
<dbReference type="PANTHER" id="PTHR10578:SF107">
    <property type="entry name" value="2-HYDROXYACID OXIDASE 1"/>
    <property type="match status" value="1"/>
</dbReference>
<evidence type="ECO:0000256" key="2">
    <source>
        <dbReference type="ARBA" id="ARBA00022630"/>
    </source>
</evidence>
<dbReference type="GO" id="GO:0010181">
    <property type="term" value="F:FMN binding"/>
    <property type="evidence" value="ECO:0007669"/>
    <property type="project" value="InterPro"/>
</dbReference>
<comment type="similarity">
    <text evidence="5">Belongs to the FMN-dependent alpha-hydroxy acid dehydrogenase family.</text>
</comment>
<dbReference type="EMBL" id="QBKU01000002">
    <property type="protein sequence ID" value="PTX75266.1"/>
    <property type="molecule type" value="Genomic_DNA"/>
</dbReference>
<proteinExistence type="inferred from homology"/>
<dbReference type="CDD" id="cd02809">
    <property type="entry name" value="alpha_hydroxyacid_oxid_FMN"/>
    <property type="match status" value="1"/>
</dbReference>
<dbReference type="Pfam" id="PF01070">
    <property type="entry name" value="FMN_dh"/>
    <property type="match status" value="1"/>
</dbReference>